<dbReference type="Proteomes" id="UP000828251">
    <property type="component" value="Unassembled WGS sequence"/>
</dbReference>
<sequence>MIHNNILITHELVHYLQNTKNGPNKGFAIKLDMSKAYDRVEWNFIEKVMCKMGYTDKWVKKIMCCIRSVRYVVKCNSTLLETNVPEKGSKPRGPSLFLSLSILRRQVWRLINFKDTLCFKVLSTKYFPDGDVFRPKYCNRPSFTWTSIAKAAIALKERVKSSGKGIGSLSFMVLKWGSAFAIYPFLLLMSMIAERGYTILIESTHRNPPILGFL</sequence>
<feature type="transmembrane region" description="Helical" evidence="1">
    <location>
        <begin position="166"/>
        <end position="186"/>
    </location>
</feature>
<keyword evidence="1" id="KW-0472">Membrane</keyword>
<dbReference type="AlphaFoldDB" id="A0A9D3ULI4"/>
<accession>A0A9D3ULI4</accession>
<organism evidence="2 3">
    <name type="scientific">Gossypium stocksii</name>
    <dbReference type="NCBI Taxonomy" id="47602"/>
    <lineage>
        <taxon>Eukaryota</taxon>
        <taxon>Viridiplantae</taxon>
        <taxon>Streptophyta</taxon>
        <taxon>Embryophyta</taxon>
        <taxon>Tracheophyta</taxon>
        <taxon>Spermatophyta</taxon>
        <taxon>Magnoliopsida</taxon>
        <taxon>eudicotyledons</taxon>
        <taxon>Gunneridae</taxon>
        <taxon>Pentapetalae</taxon>
        <taxon>rosids</taxon>
        <taxon>malvids</taxon>
        <taxon>Malvales</taxon>
        <taxon>Malvaceae</taxon>
        <taxon>Malvoideae</taxon>
        <taxon>Gossypium</taxon>
    </lineage>
</organism>
<keyword evidence="1" id="KW-0812">Transmembrane</keyword>
<proteinExistence type="predicted"/>
<evidence type="ECO:0000313" key="2">
    <source>
        <dbReference type="EMBL" id="KAH1047421.1"/>
    </source>
</evidence>
<evidence type="ECO:0008006" key="4">
    <source>
        <dbReference type="Google" id="ProtNLM"/>
    </source>
</evidence>
<protein>
    <recommendedName>
        <fullName evidence="4">Reverse transcriptase domain-containing protein</fullName>
    </recommendedName>
</protein>
<dbReference type="EMBL" id="JAIQCV010000011">
    <property type="protein sequence ID" value="KAH1047421.1"/>
    <property type="molecule type" value="Genomic_DNA"/>
</dbReference>
<evidence type="ECO:0000313" key="3">
    <source>
        <dbReference type="Proteomes" id="UP000828251"/>
    </source>
</evidence>
<gene>
    <name evidence="2" type="ORF">J1N35_038205</name>
</gene>
<keyword evidence="1" id="KW-1133">Transmembrane helix</keyword>
<keyword evidence="3" id="KW-1185">Reference proteome</keyword>
<dbReference type="OrthoDB" id="418748at2759"/>
<comment type="caution">
    <text evidence="2">The sequence shown here is derived from an EMBL/GenBank/DDBJ whole genome shotgun (WGS) entry which is preliminary data.</text>
</comment>
<name>A0A9D3ULI4_9ROSI</name>
<evidence type="ECO:0000256" key="1">
    <source>
        <dbReference type="SAM" id="Phobius"/>
    </source>
</evidence>
<reference evidence="2 3" key="1">
    <citation type="journal article" date="2021" name="Plant Biotechnol. J.">
        <title>Multi-omics assisted identification of the key and species-specific regulatory components of drought-tolerant mechanisms in Gossypium stocksii.</title>
        <authorList>
            <person name="Yu D."/>
            <person name="Ke L."/>
            <person name="Zhang D."/>
            <person name="Wu Y."/>
            <person name="Sun Y."/>
            <person name="Mei J."/>
            <person name="Sun J."/>
            <person name="Sun Y."/>
        </authorList>
    </citation>
    <scope>NUCLEOTIDE SEQUENCE [LARGE SCALE GENOMIC DNA]</scope>
    <source>
        <strain evidence="3">cv. E1</strain>
        <tissue evidence="2">Leaf</tissue>
    </source>
</reference>